<dbReference type="GO" id="GO:0042797">
    <property type="term" value="P:tRNA transcription by RNA polymerase III"/>
    <property type="evidence" value="ECO:0007669"/>
    <property type="project" value="TreeGrafter"/>
</dbReference>
<keyword evidence="3" id="KW-1185">Reference proteome</keyword>
<feature type="region of interest" description="Disordered" evidence="1">
    <location>
        <begin position="1"/>
        <end position="48"/>
    </location>
</feature>
<dbReference type="InterPro" id="IPR007811">
    <property type="entry name" value="RPC4"/>
</dbReference>
<evidence type="ECO:0008006" key="4">
    <source>
        <dbReference type="Google" id="ProtNLM"/>
    </source>
</evidence>
<comment type="caution">
    <text evidence="2">The sequence shown here is derived from an EMBL/GenBank/DDBJ whole genome shotgun (WGS) entry which is preliminary data.</text>
</comment>
<proteinExistence type="predicted"/>
<dbReference type="GO" id="GO:0003677">
    <property type="term" value="F:DNA binding"/>
    <property type="evidence" value="ECO:0007669"/>
    <property type="project" value="InterPro"/>
</dbReference>
<dbReference type="Pfam" id="PF05132">
    <property type="entry name" value="RNA_pol_Rpc4"/>
    <property type="match status" value="1"/>
</dbReference>
<feature type="compositionally biased region" description="Basic and acidic residues" evidence="1">
    <location>
        <begin position="26"/>
        <end position="39"/>
    </location>
</feature>
<dbReference type="Proteomes" id="UP000295070">
    <property type="component" value="Chromosome 21"/>
</dbReference>
<name>A0A484C388_PERFV</name>
<sequence>MQLPDSMPGRASGQKVDPPQGSTAEKPTKKEGKPEDKRPSHLQAQEAAVKEGCPVLSQLPEGFLGKLQIRKSGKVELKLGHIVLDVSEGTAFSFLQQLVSVRLSDGRTGDMMVLGNVHHKLVLSPDFQALLRQASPQQGQGP</sequence>
<gene>
    <name evidence="2" type="ORF">EPR50_G00219140</name>
</gene>
<dbReference type="AlphaFoldDB" id="A0A484C388"/>
<dbReference type="STRING" id="8167.A0A484C388"/>
<accession>A0A484C388</accession>
<evidence type="ECO:0000313" key="3">
    <source>
        <dbReference type="Proteomes" id="UP000295070"/>
    </source>
</evidence>
<dbReference type="GO" id="GO:0005666">
    <property type="term" value="C:RNA polymerase III complex"/>
    <property type="evidence" value="ECO:0007669"/>
    <property type="project" value="InterPro"/>
</dbReference>
<dbReference type="PANTHER" id="PTHR13408">
    <property type="entry name" value="DNA-DIRECTED RNA POLYMERASE III"/>
    <property type="match status" value="1"/>
</dbReference>
<reference evidence="2 3" key="1">
    <citation type="submission" date="2019-01" db="EMBL/GenBank/DDBJ databases">
        <title>A chromosome-scale genome assembly of the yellow perch, Perca flavescens.</title>
        <authorList>
            <person name="Feron R."/>
            <person name="Morvezen R."/>
            <person name="Bestin A."/>
            <person name="Haffray P."/>
            <person name="Klopp C."/>
            <person name="Zahm M."/>
            <person name="Cabau C."/>
            <person name="Roques C."/>
            <person name="Donnadieu C."/>
            <person name="Bouchez O."/>
            <person name="Christie M."/>
            <person name="Larson W."/>
            <person name="Guiguen Y."/>
        </authorList>
    </citation>
    <scope>NUCLEOTIDE SEQUENCE [LARGE SCALE GENOMIC DNA]</scope>
    <source>
        <strain evidence="2">YP-PL-M2</strain>
        <tissue evidence="2">Blood</tissue>
    </source>
</reference>
<protein>
    <recommendedName>
        <fullName evidence="4">DNA-directed RNA polymerase III subunit RPC4</fullName>
    </recommendedName>
</protein>
<evidence type="ECO:0000256" key="1">
    <source>
        <dbReference type="SAM" id="MobiDB-lite"/>
    </source>
</evidence>
<organism evidence="2 3">
    <name type="scientific">Perca flavescens</name>
    <name type="common">American yellow perch</name>
    <name type="synonym">Morone flavescens</name>
    <dbReference type="NCBI Taxonomy" id="8167"/>
    <lineage>
        <taxon>Eukaryota</taxon>
        <taxon>Metazoa</taxon>
        <taxon>Chordata</taxon>
        <taxon>Craniata</taxon>
        <taxon>Vertebrata</taxon>
        <taxon>Euteleostomi</taxon>
        <taxon>Actinopterygii</taxon>
        <taxon>Neopterygii</taxon>
        <taxon>Teleostei</taxon>
        <taxon>Neoteleostei</taxon>
        <taxon>Acanthomorphata</taxon>
        <taxon>Eupercaria</taxon>
        <taxon>Perciformes</taxon>
        <taxon>Percoidei</taxon>
        <taxon>Percidae</taxon>
        <taxon>Percinae</taxon>
        <taxon>Perca</taxon>
    </lineage>
</organism>
<dbReference type="EMBL" id="SCKG01000021">
    <property type="protein sequence ID" value="TDG98439.1"/>
    <property type="molecule type" value="Genomic_DNA"/>
</dbReference>
<evidence type="ECO:0000313" key="2">
    <source>
        <dbReference type="EMBL" id="TDG98439.1"/>
    </source>
</evidence>
<dbReference type="PANTHER" id="PTHR13408:SF1">
    <property type="entry name" value="ZGC:171971"/>
    <property type="match status" value="1"/>
</dbReference>